<keyword evidence="4" id="KW-0963">Cytoplasm</keyword>
<dbReference type="InterPro" id="IPR000717">
    <property type="entry name" value="PCI_dom"/>
</dbReference>
<evidence type="ECO:0000313" key="10">
    <source>
        <dbReference type="EMBL" id="KAK7207824.1"/>
    </source>
</evidence>
<evidence type="ECO:0000256" key="2">
    <source>
        <dbReference type="ARBA" id="ARBA00004496"/>
    </source>
</evidence>
<evidence type="ECO:0000259" key="9">
    <source>
        <dbReference type="PROSITE" id="PS50250"/>
    </source>
</evidence>
<dbReference type="Proteomes" id="UP001498771">
    <property type="component" value="Unassembled WGS sequence"/>
</dbReference>
<evidence type="ECO:0000256" key="7">
    <source>
        <dbReference type="SAM" id="Coils"/>
    </source>
</evidence>
<sequence>MSLKAVQSKQIAETSPQFELESYISNYYGRHAIDRLLFIADRCPPLTASALGLAIARLKQTQDVTRYQTAVDRLHSIDPSNPLATLDMDWVDNTSRENRDQNEKLEQELKRYKNNLLKESIRMGYADLGDFYFTIGDLSAATQSYMRQREYCTTHKHMKDLSLDLIRVYLYQQNWSQFEAPITRLEQLPNGLNELEPYAKAARGLWMLSRGQFKTAAALLLEVKADTFAPPKTAVAAAPAAVPGLPGASSVTAATTTTTTTTTTTASSSGGAATALSSSTRGSALPSISEFVTVSDISVIVGLCTLATYSRNALKDLLDNNANFKELLESEAHVRTLLESFVAFDYKATLDTLEKHKSDYLLDIWLADYVAPLFSQIRENCYTQYVKGYKRGYISRMAARFGATEADIEKDLVALIQSNKMTVRLDLENKIFVDMDSNERAEVYQQIMTVAQEYEHNAKLLLVNVEVLQGGLEINPPRPDAGAAGVEGKEKGGRVVNLPTGRGQSRQGGGKKKGVGK</sequence>
<dbReference type="InterPro" id="IPR019585">
    <property type="entry name" value="Rpn7/CSN1"/>
</dbReference>
<keyword evidence="7" id="KW-0175">Coiled coil</keyword>
<dbReference type="Gene3D" id="1.25.40.570">
    <property type="match status" value="2"/>
</dbReference>
<organism evidence="10 11">
    <name type="scientific">Myxozyma melibiosi</name>
    <dbReference type="NCBI Taxonomy" id="54550"/>
    <lineage>
        <taxon>Eukaryota</taxon>
        <taxon>Fungi</taxon>
        <taxon>Dikarya</taxon>
        <taxon>Ascomycota</taxon>
        <taxon>Saccharomycotina</taxon>
        <taxon>Lipomycetes</taxon>
        <taxon>Lipomycetales</taxon>
        <taxon>Lipomycetaceae</taxon>
        <taxon>Myxozyma</taxon>
    </lineage>
</organism>
<feature type="domain" description="PCI" evidence="9">
    <location>
        <begin position="265"/>
        <end position="439"/>
    </location>
</feature>
<feature type="coiled-coil region" evidence="7">
    <location>
        <begin position="91"/>
        <end position="122"/>
    </location>
</feature>
<keyword evidence="5" id="KW-0736">Signalosome</keyword>
<evidence type="ECO:0000256" key="6">
    <source>
        <dbReference type="ARBA" id="ARBA00023242"/>
    </source>
</evidence>
<comment type="subcellular location">
    <subcellularLocation>
        <location evidence="2">Cytoplasm</location>
    </subcellularLocation>
    <subcellularLocation>
        <location evidence="1">Nucleus</location>
    </subcellularLocation>
</comment>
<dbReference type="GeneID" id="90037142"/>
<proteinExistence type="inferred from homology"/>
<evidence type="ECO:0000313" key="11">
    <source>
        <dbReference type="Proteomes" id="UP001498771"/>
    </source>
</evidence>
<dbReference type="GO" id="GO:0000502">
    <property type="term" value="C:proteasome complex"/>
    <property type="evidence" value="ECO:0007669"/>
    <property type="project" value="UniProtKB-KW"/>
</dbReference>
<dbReference type="SUPFAM" id="SSF46785">
    <property type="entry name" value="Winged helix' DNA-binding domain"/>
    <property type="match status" value="1"/>
</dbReference>
<evidence type="ECO:0000256" key="4">
    <source>
        <dbReference type="ARBA" id="ARBA00022490"/>
    </source>
</evidence>
<evidence type="ECO:0000256" key="8">
    <source>
        <dbReference type="SAM" id="MobiDB-lite"/>
    </source>
</evidence>
<name>A0ABR1FD97_9ASCO</name>
<feature type="region of interest" description="Disordered" evidence="8">
    <location>
        <begin position="477"/>
        <end position="517"/>
    </location>
</feature>
<dbReference type="Pfam" id="PF01399">
    <property type="entry name" value="PCI"/>
    <property type="match status" value="1"/>
</dbReference>
<evidence type="ECO:0000256" key="3">
    <source>
        <dbReference type="ARBA" id="ARBA00008793"/>
    </source>
</evidence>
<dbReference type="PROSITE" id="PS50250">
    <property type="entry name" value="PCI"/>
    <property type="match status" value="1"/>
</dbReference>
<keyword evidence="10" id="KW-0647">Proteasome</keyword>
<evidence type="ECO:0000256" key="5">
    <source>
        <dbReference type="ARBA" id="ARBA00022790"/>
    </source>
</evidence>
<dbReference type="InterPro" id="IPR045135">
    <property type="entry name" value="Rpn7_N"/>
</dbReference>
<feature type="region of interest" description="Disordered" evidence="8">
    <location>
        <begin position="248"/>
        <end position="279"/>
    </location>
</feature>
<dbReference type="RefSeq" id="XP_064770857.1">
    <property type="nucleotide sequence ID" value="XM_064911630.1"/>
</dbReference>
<protein>
    <submittedName>
        <fullName evidence="10">26S proteasome subunit RPN7-domain-containing protein</fullName>
    </submittedName>
</protein>
<dbReference type="PANTHER" id="PTHR14145">
    <property type="entry name" value="26S PROTESOME SUBUNIT 6"/>
    <property type="match status" value="1"/>
</dbReference>
<dbReference type="InterPro" id="IPR036390">
    <property type="entry name" value="WH_DNA-bd_sf"/>
</dbReference>
<comment type="similarity">
    <text evidence="3">Belongs to the CSN1 family.</text>
</comment>
<comment type="caution">
    <text evidence="10">The sequence shown here is derived from an EMBL/GenBank/DDBJ whole genome shotgun (WGS) entry which is preliminary data.</text>
</comment>
<evidence type="ECO:0000256" key="1">
    <source>
        <dbReference type="ARBA" id="ARBA00004123"/>
    </source>
</evidence>
<reference evidence="10 11" key="1">
    <citation type="submission" date="2024-03" db="EMBL/GenBank/DDBJ databases">
        <title>Genome-scale model development and genomic sequencing of the oleaginous clade Lipomyces.</title>
        <authorList>
            <consortium name="Lawrence Berkeley National Laboratory"/>
            <person name="Czajka J.J."/>
            <person name="Han Y."/>
            <person name="Kim J."/>
            <person name="Mondo S.J."/>
            <person name="Hofstad B.A."/>
            <person name="Robles A."/>
            <person name="Haridas S."/>
            <person name="Riley R."/>
            <person name="LaButti K."/>
            <person name="Pangilinan J."/>
            <person name="Andreopoulos W."/>
            <person name="Lipzen A."/>
            <person name="Yan J."/>
            <person name="Wang M."/>
            <person name="Ng V."/>
            <person name="Grigoriev I.V."/>
            <person name="Spatafora J.W."/>
            <person name="Magnuson J.K."/>
            <person name="Baker S.E."/>
            <person name="Pomraning K.R."/>
        </authorList>
    </citation>
    <scope>NUCLEOTIDE SEQUENCE [LARGE SCALE GENOMIC DNA]</scope>
    <source>
        <strain evidence="10 11">Phaff 52-87</strain>
    </source>
</reference>
<gene>
    <name evidence="10" type="ORF">BZA70DRAFT_272293</name>
</gene>
<dbReference type="Pfam" id="PF10602">
    <property type="entry name" value="RPN7"/>
    <property type="match status" value="1"/>
</dbReference>
<accession>A0ABR1FD97</accession>
<dbReference type="PANTHER" id="PTHR14145:SF2">
    <property type="entry name" value="COP9 SIGNALOSOME COMPLEX SUBUNIT 1"/>
    <property type="match status" value="1"/>
</dbReference>
<dbReference type="EMBL" id="JBBJBU010000001">
    <property type="protein sequence ID" value="KAK7207824.1"/>
    <property type="molecule type" value="Genomic_DNA"/>
</dbReference>
<keyword evidence="6" id="KW-0539">Nucleus</keyword>
<keyword evidence="11" id="KW-1185">Reference proteome</keyword>